<proteinExistence type="predicted"/>
<accession>A0ABQ8HHJ6</accession>
<dbReference type="Proteomes" id="UP000827721">
    <property type="component" value="Unassembled WGS sequence"/>
</dbReference>
<gene>
    <name evidence="2" type="ORF">JRO89_XS10G0038100</name>
</gene>
<keyword evidence="1" id="KW-0812">Transmembrane</keyword>
<evidence type="ECO:0000313" key="2">
    <source>
        <dbReference type="EMBL" id="KAH7560527.1"/>
    </source>
</evidence>
<sequence>MVKGGVEEKETTMMGEGAVIIAILQFSCKQDIDFESVASRLQFSKKDIDFETSEQKDTDQIDDNVSNDIKSLAATSRATHSKMDKSETSSIDINSLANCLRDEFKTLHPLSKDCCIYRVPRDIRMANESFYTPKLVSIGPLHHGREELKAMEEHKVRYLEHFLRQTQVSLEDFLLCIKNKEEKLRNCYADTIALESRDFVKMVLLDTVFLIEFLERGCRTIPDVDRLFTEPYLIFSIRPEILSLENQLPLFILKDLFMKAGHGVVNSLSQITYALYRGECESLSIEANLFEEQFSEAKHFVDLIRLCLLPPNHQLHTHEDSHLEAAPSITELHQAGIKFKVDSAKHLLDIRFNNGTLEISKLTIGVVTKRLFRNLQIFERLHCDTNYVNEYVSFLNGLVNTPKDAEILIQNGIIENRIWDSEGVSTLFQQLSEDAIVRYRGCYYSGIVKDLKSYCKSPWHKWRANLKQNYFNTPWASISVIAAVIIIILTSVQTVCSIIAL</sequence>
<protein>
    <submittedName>
        <fullName evidence="2">Uncharacterized protein</fullName>
    </submittedName>
</protein>
<reference evidence="2 3" key="1">
    <citation type="submission" date="2021-02" db="EMBL/GenBank/DDBJ databases">
        <title>Plant Genome Project.</title>
        <authorList>
            <person name="Zhang R.-G."/>
        </authorList>
    </citation>
    <scope>NUCLEOTIDE SEQUENCE [LARGE SCALE GENOMIC DNA]</scope>
    <source>
        <tissue evidence="2">Leaves</tissue>
    </source>
</reference>
<evidence type="ECO:0000256" key="1">
    <source>
        <dbReference type="SAM" id="Phobius"/>
    </source>
</evidence>
<dbReference type="PANTHER" id="PTHR31170">
    <property type="entry name" value="BNAC04G53230D PROTEIN"/>
    <property type="match status" value="1"/>
</dbReference>
<keyword evidence="1" id="KW-0472">Membrane</keyword>
<keyword evidence="1" id="KW-1133">Transmembrane helix</keyword>
<name>A0ABQ8HHJ6_9ROSI</name>
<comment type="caution">
    <text evidence="2">The sequence shown here is derived from an EMBL/GenBank/DDBJ whole genome shotgun (WGS) entry which is preliminary data.</text>
</comment>
<dbReference type="PANTHER" id="PTHR31170:SF25">
    <property type="entry name" value="BNAA09G04570D PROTEIN"/>
    <property type="match status" value="1"/>
</dbReference>
<dbReference type="EMBL" id="JAFEMO010000010">
    <property type="protein sequence ID" value="KAH7560527.1"/>
    <property type="molecule type" value="Genomic_DNA"/>
</dbReference>
<dbReference type="Pfam" id="PF03140">
    <property type="entry name" value="DUF247"/>
    <property type="match status" value="1"/>
</dbReference>
<evidence type="ECO:0000313" key="3">
    <source>
        <dbReference type="Proteomes" id="UP000827721"/>
    </source>
</evidence>
<feature type="transmembrane region" description="Helical" evidence="1">
    <location>
        <begin position="475"/>
        <end position="500"/>
    </location>
</feature>
<organism evidence="2 3">
    <name type="scientific">Xanthoceras sorbifolium</name>
    <dbReference type="NCBI Taxonomy" id="99658"/>
    <lineage>
        <taxon>Eukaryota</taxon>
        <taxon>Viridiplantae</taxon>
        <taxon>Streptophyta</taxon>
        <taxon>Embryophyta</taxon>
        <taxon>Tracheophyta</taxon>
        <taxon>Spermatophyta</taxon>
        <taxon>Magnoliopsida</taxon>
        <taxon>eudicotyledons</taxon>
        <taxon>Gunneridae</taxon>
        <taxon>Pentapetalae</taxon>
        <taxon>rosids</taxon>
        <taxon>malvids</taxon>
        <taxon>Sapindales</taxon>
        <taxon>Sapindaceae</taxon>
        <taxon>Xanthoceroideae</taxon>
        <taxon>Xanthoceras</taxon>
    </lineage>
</organism>
<keyword evidence="3" id="KW-1185">Reference proteome</keyword>
<dbReference type="InterPro" id="IPR004158">
    <property type="entry name" value="DUF247_pln"/>
</dbReference>